<keyword evidence="3" id="KW-1185">Reference proteome</keyword>
<evidence type="ECO:0000256" key="1">
    <source>
        <dbReference type="SAM" id="MobiDB-lite"/>
    </source>
</evidence>
<sequence length="186" mass="20364">VQQTTFIPHIIPPGNDPYRRDRYVQTPGALHDRPAVLRSCSPSPELYPRRRRAAPDPERGQQAGGAARRDAAPPLVPAYPQAPATHACGQPVPGRGQQDPYPGRHVQPLRAHLRRADRDIESSHSTQFWRALADPAPQRLRQTAREHPPRHPQRDGTVCLAAGLGGCGVLLWPGHLAGGHLRGAVR</sequence>
<feature type="non-terminal residue" evidence="2">
    <location>
        <position position="1"/>
    </location>
</feature>
<dbReference type="EMBL" id="AWUE01005276">
    <property type="protein sequence ID" value="OMP13055.1"/>
    <property type="molecule type" value="Genomic_DNA"/>
</dbReference>
<feature type="region of interest" description="Disordered" evidence="1">
    <location>
        <begin position="1"/>
        <end position="105"/>
    </location>
</feature>
<evidence type="ECO:0000313" key="2">
    <source>
        <dbReference type="EMBL" id="OMP13055.1"/>
    </source>
</evidence>
<reference evidence="3" key="1">
    <citation type="submission" date="2013-09" db="EMBL/GenBank/DDBJ databases">
        <title>Corchorus olitorius genome sequencing.</title>
        <authorList>
            <person name="Alam M."/>
            <person name="Haque M.S."/>
            <person name="Islam M.S."/>
            <person name="Emdad E.M."/>
            <person name="Islam M.M."/>
            <person name="Ahmed B."/>
            <person name="Halim A."/>
            <person name="Hossen Q.M.M."/>
            <person name="Hossain M.Z."/>
            <person name="Ahmed R."/>
            <person name="Khan M.M."/>
            <person name="Islam R."/>
            <person name="Rashid M.M."/>
            <person name="Khan S.A."/>
            <person name="Rahman M.S."/>
            <person name="Alam M."/>
            <person name="Yahiya A.S."/>
            <person name="Khan M.S."/>
            <person name="Azam M.S."/>
            <person name="Haque T."/>
            <person name="Lashkar M.Z.H."/>
            <person name="Akhand A.I."/>
            <person name="Morshed G."/>
            <person name="Roy S."/>
            <person name="Uddin K.S."/>
            <person name="Rabeya T."/>
            <person name="Hossain A.S."/>
            <person name="Chowdhury A."/>
            <person name="Snigdha A.R."/>
            <person name="Mortoza M.S."/>
            <person name="Matin S.A."/>
            <person name="Hoque S.M.E."/>
            <person name="Islam M.K."/>
            <person name="Roy D.K."/>
            <person name="Haider R."/>
            <person name="Moosa M.M."/>
            <person name="Elias S.M."/>
            <person name="Hasan A.M."/>
            <person name="Jahan S."/>
            <person name="Shafiuddin M."/>
            <person name="Mahmood N."/>
            <person name="Shommy N.S."/>
        </authorList>
    </citation>
    <scope>NUCLEOTIDE SEQUENCE [LARGE SCALE GENOMIC DNA]</scope>
    <source>
        <strain evidence="3">cv. O-4</strain>
    </source>
</reference>
<gene>
    <name evidence="2" type="ORF">COLO4_02358</name>
</gene>
<organism evidence="2 3">
    <name type="scientific">Corchorus olitorius</name>
    <dbReference type="NCBI Taxonomy" id="93759"/>
    <lineage>
        <taxon>Eukaryota</taxon>
        <taxon>Viridiplantae</taxon>
        <taxon>Streptophyta</taxon>
        <taxon>Embryophyta</taxon>
        <taxon>Tracheophyta</taxon>
        <taxon>Spermatophyta</taxon>
        <taxon>Magnoliopsida</taxon>
        <taxon>eudicotyledons</taxon>
        <taxon>Gunneridae</taxon>
        <taxon>Pentapetalae</taxon>
        <taxon>rosids</taxon>
        <taxon>malvids</taxon>
        <taxon>Malvales</taxon>
        <taxon>Malvaceae</taxon>
        <taxon>Grewioideae</taxon>
        <taxon>Apeibeae</taxon>
        <taxon>Corchorus</taxon>
    </lineage>
</organism>
<protein>
    <submittedName>
        <fullName evidence="2">RING finger protein</fullName>
    </submittedName>
</protein>
<name>A0A1R3L136_9ROSI</name>
<accession>A0A1R3L136</accession>
<comment type="caution">
    <text evidence="2">The sequence shown here is derived from an EMBL/GenBank/DDBJ whole genome shotgun (WGS) entry which is preliminary data.</text>
</comment>
<proteinExistence type="predicted"/>
<dbReference type="Proteomes" id="UP000187203">
    <property type="component" value="Unassembled WGS sequence"/>
</dbReference>
<dbReference type="AlphaFoldDB" id="A0A1R3L136"/>
<evidence type="ECO:0000313" key="3">
    <source>
        <dbReference type="Proteomes" id="UP000187203"/>
    </source>
</evidence>